<protein>
    <submittedName>
        <fullName evidence="2">Uncharacterized protein</fullName>
    </submittedName>
</protein>
<dbReference type="WBParaSite" id="PEQ_0000800801-mRNA-1">
    <property type="protein sequence ID" value="PEQ_0000800801-mRNA-1"/>
    <property type="gene ID" value="PEQ_0000800801"/>
</dbReference>
<proteinExistence type="predicted"/>
<evidence type="ECO:0000313" key="2">
    <source>
        <dbReference type="WBParaSite" id="PEQ_0000800801-mRNA-1"/>
    </source>
</evidence>
<accession>A0A914RT44</accession>
<reference evidence="2" key="1">
    <citation type="submission" date="2022-11" db="UniProtKB">
        <authorList>
            <consortium name="WormBaseParasite"/>
        </authorList>
    </citation>
    <scope>IDENTIFICATION</scope>
</reference>
<organism evidence="1 2">
    <name type="scientific">Parascaris equorum</name>
    <name type="common">Equine roundworm</name>
    <dbReference type="NCBI Taxonomy" id="6256"/>
    <lineage>
        <taxon>Eukaryota</taxon>
        <taxon>Metazoa</taxon>
        <taxon>Ecdysozoa</taxon>
        <taxon>Nematoda</taxon>
        <taxon>Chromadorea</taxon>
        <taxon>Rhabditida</taxon>
        <taxon>Spirurina</taxon>
        <taxon>Ascaridomorpha</taxon>
        <taxon>Ascaridoidea</taxon>
        <taxon>Ascarididae</taxon>
        <taxon>Parascaris</taxon>
    </lineage>
</organism>
<name>A0A914RT44_PAREQ</name>
<keyword evidence="1" id="KW-1185">Reference proteome</keyword>
<dbReference type="Proteomes" id="UP000887564">
    <property type="component" value="Unplaced"/>
</dbReference>
<evidence type="ECO:0000313" key="1">
    <source>
        <dbReference type="Proteomes" id="UP000887564"/>
    </source>
</evidence>
<dbReference type="AlphaFoldDB" id="A0A914RT44"/>
<sequence>MFAIVKRQRRIFLCGKYRSIFRLAVFLTARQASFVVMAVEQTRIDAVPKTSTLSVLVENLKIGQGPIIGIQTTCWDSMGNMTTQHMCGEGGRLIARSSTAPNSLNLVLLADAPVMLVWDPVVHIVFLETYRWVLLCIQTHPKGKTEKSGGSVAESGFVYGRELSLFL</sequence>